<evidence type="ECO:0000313" key="3">
    <source>
        <dbReference type="Proteomes" id="UP000887578"/>
    </source>
</evidence>
<dbReference type="PROSITE" id="PS51670">
    <property type="entry name" value="SHKT"/>
    <property type="match status" value="4"/>
</dbReference>
<feature type="domain" description="ShKT" evidence="2">
    <location>
        <begin position="213"/>
        <end position="247"/>
    </location>
</feature>
<feature type="domain" description="ShKT" evidence="2">
    <location>
        <begin position="134"/>
        <end position="168"/>
    </location>
</feature>
<name>A0A914PWA6_9BILA</name>
<keyword evidence="1" id="KW-1015">Disulfide bond</keyword>
<dbReference type="WBParaSite" id="PDA_v2.g20625.t1">
    <property type="protein sequence ID" value="PDA_v2.g20625.t1"/>
    <property type="gene ID" value="PDA_v2.g20625"/>
</dbReference>
<dbReference type="Pfam" id="PF01549">
    <property type="entry name" value="ShK"/>
    <property type="match status" value="4"/>
</dbReference>
<evidence type="ECO:0000256" key="1">
    <source>
        <dbReference type="PROSITE-ProRule" id="PRU01005"/>
    </source>
</evidence>
<feature type="domain" description="ShKT" evidence="2">
    <location>
        <begin position="257"/>
        <end position="290"/>
    </location>
</feature>
<evidence type="ECO:0000259" key="2">
    <source>
        <dbReference type="PROSITE" id="PS51670"/>
    </source>
</evidence>
<reference evidence="4" key="1">
    <citation type="submission" date="2022-11" db="UniProtKB">
        <authorList>
            <consortium name="WormBaseParasite"/>
        </authorList>
    </citation>
    <scope>IDENTIFICATION</scope>
</reference>
<feature type="domain" description="ShKT" evidence="2">
    <location>
        <begin position="90"/>
        <end position="124"/>
    </location>
</feature>
<protein>
    <submittedName>
        <fullName evidence="4">ShKT domain-containing protein</fullName>
    </submittedName>
</protein>
<organism evidence="3 4">
    <name type="scientific">Panagrolaimus davidi</name>
    <dbReference type="NCBI Taxonomy" id="227884"/>
    <lineage>
        <taxon>Eukaryota</taxon>
        <taxon>Metazoa</taxon>
        <taxon>Ecdysozoa</taxon>
        <taxon>Nematoda</taxon>
        <taxon>Chromadorea</taxon>
        <taxon>Rhabditida</taxon>
        <taxon>Tylenchina</taxon>
        <taxon>Panagrolaimomorpha</taxon>
        <taxon>Panagrolaimoidea</taxon>
        <taxon>Panagrolaimidae</taxon>
        <taxon>Panagrolaimus</taxon>
    </lineage>
</organism>
<dbReference type="Proteomes" id="UP000887578">
    <property type="component" value="Unplaced"/>
</dbReference>
<dbReference type="SMART" id="SM00254">
    <property type="entry name" value="ShKT"/>
    <property type="match status" value="4"/>
</dbReference>
<feature type="disulfide bond" evidence="1">
    <location>
        <begin position="90"/>
        <end position="124"/>
    </location>
</feature>
<proteinExistence type="predicted"/>
<sequence length="337" mass="37066">MYEYAPRPTCGGGGDCGSKYLFCDMSHGNPRCSSKIRVGAQCTAWIAGENPCYNGMCQGGVCVAVAAPVTQPPPIATTRAPVVQQASQNCYNEQECCGHWAVAGECSRNPGYMSAWCKASCSKCKPNYDIRLECGNRHPSCVKWSAAGECAKNPYWMAENCRKSCNRCGTTRAQICSGSVQQATTPKRKFFCRMYLKYANFLARPAKCDSPGCFNENICCQLWGVQGQCSSNATWMACNCRVACGYCIPQEYDYGTCENYHRDCVAWERLGECQKNPWMLENCKASCRTCFGNAELRSRCGAAAFGGRRRGRDLGEYNDALFEQQEGYGAPGGQESM</sequence>
<evidence type="ECO:0000313" key="4">
    <source>
        <dbReference type="WBParaSite" id="PDA_v2.g20625.t1"/>
    </source>
</evidence>
<feature type="disulfide bond" evidence="1">
    <location>
        <begin position="213"/>
        <end position="247"/>
    </location>
</feature>
<dbReference type="InterPro" id="IPR003582">
    <property type="entry name" value="ShKT_dom"/>
</dbReference>
<accession>A0A914PWA6</accession>
<dbReference type="AlphaFoldDB" id="A0A914PWA6"/>
<keyword evidence="3" id="KW-1185">Reference proteome</keyword>
<comment type="caution">
    <text evidence="1">Lacks conserved residue(s) required for the propagation of feature annotation.</text>
</comment>
<feature type="disulfide bond" evidence="1">
    <location>
        <begin position="134"/>
        <end position="168"/>
    </location>
</feature>